<keyword evidence="5 7" id="KW-1133">Transmembrane helix</keyword>
<sequence>MGLKGKKVVKLLLTILMLLVGLTMILPFLWMLSASFKPESDIFTFPIQWIPKDPILSNYTNVWSGILPFYQYYGNTIYVTVLSTIGGVITSLLSGYAFARINFKGKNIIFLLYLATLMFPNTMLLVPRLVIYRFLGIYNTFWALILPNSISTFGTFLLKQYFSSLPSELFEAGKIDGCNEFRLFWRIAVPLVSAGIAAFTVFTFVFCWNDYENPLMFITDRPLYTIPLGVMEFKGLKTSSIGYIMAGSVLSLIPIFILFISAQKYFVKGIATTGIKD</sequence>
<accession>A0A8J6PC41</accession>
<evidence type="ECO:0000313" key="10">
    <source>
        <dbReference type="Proteomes" id="UP000632659"/>
    </source>
</evidence>
<dbReference type="GO" id="GO:0055085">
    <property type="term" value="P:transmembrane transport"/>
    <property type="evidence" value="ECO:0007669"/>
    <property type="project" value="InterPro"/>
</dbReference>
<feature type="transmembrane region" description="Helical" evidence="7">
    <location>
        <begin position="141"/>
        <end position="162"/>
    </location>
</feature>
<evidence type="ECO:0000256" key="4">
    <source>
        <dbReference type="ARBA" id="ARBA00022692"/>
    </source>
</evidence>
<dbReference type="Gene3D" id="1.10.3720.10">
    <property type="entry name" value="MetI-like"/>
    <property type="match status" value="1"/>
</dbReference>
<dbReference type="SUPFAM" id="SSF161098">
    <property type="entry name" value="MetI-like"/>
    <property type="match status" value="1"/>
</dbReference>
<evidence type="ECO:0000256" key="3">
    <source>
        <dbReference type="ARBA" id="ARBA00022475"/>
    </source>
</evidence>
<dbReference type="GO" id="GO:0005886">
    <property type="term" value="C:plasma membrane"/>
    <property type="evidence" value="ECO:0007669"/>
    <property type="project" value="UniProtKB-SubCell"/>
</dbReference>
<comment type="subcellular location">
    <subcellularLocation>
        <location evidence="1 7">Cell membrane</location>
        <topology evidence="1 7">Multi-pass membrane protein</topology>
    </subcellularLocation>
</comment>
<dbReference type="PANTHER" id="PTHR43744:SF12">
    <property type="entry name" value="ABC TRANSPORTER PERMEASE PROTEIN MG189-RELATED"/>
    <property type="match status" value="1"/>
</dbReference>
<keyword evidence="3" id="KW-1003">Cell membrane</keyword>
<evidence type="ECO:0000256" key="6">
    <source>
        <dbReference type="ARBA" id="ARBA00023136"/>
    </source>
</evidence>
<dbReference type="InterPro" id="IPR000515">
    <property type="entry name" value="MetI-like"/>
</dbReference>
<proteinExistence type="inferred from homology"/>
<feature type="transmembrane region" description="Helical" evidence="7">
    <location>
        <begin position="12"/>
        <end position="32"/>
    </location>
</feature>
<reference evidence="9" key="1">
    <citation type="submission" date="2020-08" db="EMBL/GenBank/DDBJ databases">
        <title>Genome public.</title>
        <authorList>
            <person name="Liu C."/>
            <person name="Sun Q."/>
        </authorList>
    </citation>
    <scope>NUCLEOTIDE SEQUENCE</scope>
    <source>
        <strain evidence="9">NSJ-15</strain>
    </source>
</reference>
<keyword evidence="2 7" id="KW-0813">Transport</keyword>
<evidence type="ECO:0000259" key="8">
    <source>
        <dbReference type="PROSITE" id="PS50928"/>
    </source>
</evidence>
<feature type="transmembrane region" description="Helical" evidence="7">
    <location>
        <begin position="110"/>
        <end position="135"/>
    </location>
</feature>
<name>A0A8J6PC41_9FIRM</name>
<comment type="caution">
    <text evidence="9">The sequence shown here is derived from an EMBL/GenBank/DDBJ whole genome shotgun (WGS) entry which is preliminary data.</text>
</comment>
<evidence type="ECO:0000256" key="5">
    <source>
        <dbReference type="ARBA" id="ARBA00022989"/>
    </source>
</evidence>
<feature type="transmembrane region" description="Helical" evidence="7">
    <location>
        <begin position="183"/>
        <end position="206"/>
    </location>
</feature>
<dbReference type="PANTHER" id="PTHR43744">
    <property type="entry name" value="ABC TRANSPORTER PERMEASE PROTEIN MG189-RELATED-RELATED"/>
    <property type="match status" value="1"/>
</dbReference>
<keyword evidence="6 7" id="KW-0472">Membrane</keyword>
<organism evidence="9 10">
    <name type="scientific">Massiliimalia timonensis</name>
    <dbReference type="NCBI Taxonomy" id="1987501"/>
    <lineage>
        <taxon>Bacteria</taxon>
        <taxon>Bacillati</taxon>
        <taxon>Bacillota</taxon>
        <taxon>Clostridia</taxon>
        <taxon>Eubacteriales</taxon>
        <taxon>Oscillospiraceae</taxon>
        <taxon>Massiliimalia</taxon>
    </lineage>
</organism>
<dbReference type="InterPro" id="IPR035906">
    <property type="entry name" value="MetI-like_sf"/>
</dbReference>
<feature type="transmembrane region" description="Helical" evidence="7">
    <location>
        <begin position="77"/>
        <end position="98"/>
    </location>
</feature>
<comment type="similarity">
    <text evidence="7">Belongs to the binding-protein-dependent transport system permease family.</text>
</comment>
<feature type="transmembrane region" description="Helical" evidence="7">
    <location>
        <begin position="241"/>
        <end position="260"/>
    </location>
</feature>
<evidence type="ECO:0000313" key="9">
    <source>
        <dbReference type="EMBL" id="MBC8609676.1"/>
    </source>
</evidence>
<gene>
    <name evidence="9" type="ORF">H8702_00895</name>
</gene>
<dbReference type="Proteomes" id="UP000632659">
    <property type="component" value="Unassembled WGS sequence"/>
</dbReference>
<dbReference type="CDD" id="cd06261">
    <property type="entry name" value="TM_PBP2"/>
    <property type="match status" value="1"/>
</dbReference>
<evidence type="ECO:0000256" key="1">
    <source>
        <dbReference type="ARBA" id="ARBA00004651"/>
    </source>
</evidence>
<keyword evidence="10" id="KW-1185">Reference proteome</keyword>
<dbReference type="EMBL" id="JACRTL010000001">
    <property type="protein sequence ID" value="MBC8609676.1"/>
    <property type="molecule type" value="Genomic_DNA"/>
</dbReference>
<dbReference type="Pfam" id="PF00528">
    <property type="entry name" value="BPD_transp_1"/>
    <property type="match status" value="1"/>
</dbReference>
<evidence type="ECO:0000256" key="7">
    <source>
        <dbReference type="RuleBase" id="RU363032"/>
    </source>
</evidence>
<dbReference type="PROSITE" id="PS50928">
    <property type="entry name" value="ABC_TM1"/>
    <property type="match status" value="1"/>
</dbReference>
<keyword evidence="4 7" id="KW-0812">Transmembrane</keyword>
<dbReference type="OrthoDB" id="9771544at2"/>
<dbReference type="AlphaFoldDB" id="A0A8J6PC41"/>
<evidence type="ECO:0000256" key="2">
    <source>
        <dbReference type="ARBA" id="ARBA00022448"/>
    </source>
</evidence>
<protein>
    <submittedName>
        <fullName evidence="9">Carbohydrate ABC transporter permease</fullName>
    </submittedName>
</protein>
<feature type="domain" description="ABC transmembrane type-1" evidence="8">
    <location>
        <begin position="73"/>
        <end position="262"/>
    </location>
</feature>